<dbReference type="EMBL" id="LUUI01000049">
    <property type="protein sequence ID" value="OAI20349.1"/>
    <property type="molecule type" value="Genomic_DNA"/>
</dbReference>
<name>A0A177NT04_9GAMM</name>
<reference evidence="2 3" key="1">
    <citation type="submission" date="2016-03" db="EMBL/GenBank/DDBJ databases">
        <authorList>
            <person name="Ploux O."/>
        </authorList>
    </citation>
    <scope>NUCLEOTIDE SEQUENCE [LARGE SCALE GENOMIC DNA]</scope>
    <source>
        <strain evidence="2 3">R-45370</strain>
    </source>
</reference>
<sequence>MPRTAEIGATRDSYVYRLRLPAQLKEQWDEHCAKQDKSSSVVMRALMRYIIQDDMPPEVRRWIAEETDRVTDTGPKERLRVSFTPSEHAALLKLAEAEACSPQRWVVNCVRASLTNKPQFTMETAKALWESSAQLRAIGRNLNQITKRLHETGELSVRVERIEQLSAIIDGHREKVADLLNASLTRWVIADEKD</sequence>
<feature type="domain" description="Bacterial mobilisation" evidence="1">
    <location>
        <begin position="134"/>
        <end position="168"/>
    </location>
</feature>
<proteinExistence type="predicted"/>
<dbReference type="InterPro" id="IPR008687">
    <property type="entry name" value="MobC"/>
</dbReference>
<dbReference type="RefSeq" id="WP_066978126.1">
    <property type="nucleotide sequence ID" value="NZ_LUUI01000049.1"/>
</dbReference>
<dbReference type="Proteomes" id="UP000078476">
    <property type="component" value="Unassembled WGS sequence"/>
</dbReference>
<organism evidence="2 3">
    <name type="scientific">Methylomonas lenta</name>
    <dbReference type="NCBI Taxonomy" id="980561"/>
    <lineage>
        <taxon>Bacteria</taxon>
        <taxon>Pseudomonadati</taxon>
        <taxon>Pseudomonadota</taxon>
        <taxon>Gammaproteobacteria</taxon>
        <taxon>Methylococcales</taxon>
        <taxon>Methylococcaceae</taxon>
        <taxon>Methylomonas</taxon>
    </lineage>
</organism>
<gene>
    <name evidence="2" type="ORF">A1359_21170</name>
</gene>
<comment type="caution">
    <text evidence="2">The sequence shown here is derived from an EMBL/GenBank/DDBJ whole genome shotgun (WGS) entry which is preliminary data.</text>
</comment>
<dbReference type="OrthoDB" id="3268032at2"/>
<protein>
    <recommendedName>
        <fullName evidence="1">Bacterial mobilisation domain-containing protein</fullName>
    </recommendedName>
</protein>
<evidence type="ECO:0000313" key="3">
    <source>
        <dbReference type="Proteomes" id="UP000078476"/>
    </source>
</evidence>
<dbReference type="AlphaFoldDB" id="A0A177NT04"/>
<evidence type="ECO:0000313" key="2">
    <source>
        <dbReference type="EMBL" id="OAI20349.1"/>
    </source>
</evidence>
<evidence type="ECO:0000259" key="1">
    <source>
        <dbReference type="Pfam" id="PF05713"/>
    </source>
</evidence>
<dbReference type="STRING" id="980561.A1359_21170"/>
<keyword evidence="3" id="KW-1185">Reference proteome</keyword>
<dbReference type="Pfam" id="PF05713">
    <property type="entry name" value="MobC"/>
    <property type="match status" value="1"/>
</dbReference>
<accession>A0A177NT04</accession>